<feature type="transmembrane region" description="Helical" evidence="7">
    <location>
        <begin position="386"/>
        <end position="412"/>
    </location>
</feature>
<feature type="region of interest" description="Disordered" evidence="6">
    <location>
        <begin position="198"/>
        <end position="218"/>
    </location>
</feature>
<dbReference type="InterPro" id="IPR009637">
    <property type="entry name" value="GPR107/GPR108-like"/>
</dbReference>
<sequence length="647" mass="72662">MIGGRIRIAFLLFVFVVAAWGRRHTLTLKNDIRRTVLCSHFGFLRGSHFSVFIEQLVGDLPRISFTLDKSGSAGVAAYLESNPNKCFRGDTANFLYVSIDMLNSQLVINNKDPTLSSLVFEAGVTGMDDEKLNSVHPTNLLEAVENILNLLMITRDESREVAMELSNAIGVIPELSKYKDLEQPTVFRLLRRLTDLSNANEANRPRQHKAVPHEEAPNQNHLASLTNTAASALKEIYKMTTPLGSLRIIPYKSEKGILQAKFTVRFMDRGDEGMYSFYLHDCAAPDTETGKPLGLNLTLRMVEKNPDSFLSAGEQPLPLLYFILCCAYFLASFVWFLYLRTSKNSVYRIHYLMFAVILIKAISLIFHGVNFYAIGRHGMHEEAWAVMYYITHIIRGALLFITILLIGAGWAFIKHMLTPRERNVFFIVIPLQILANVATIVIEESEAGTARYALWKDIFIFVDLACCGAILFPVVWSIRHLQAASQTDGKAAINLRNLRLFRHFYILVICYVYFTRVVAYLLTITVPYTLTWVVELFKESITFFFFVAVGYKFRPVDDNPYLLVPNEDDDEDTVMERIQLEDVWSQSGYTDGVTRLNRPQPKGNTAAASVTTGSSGGDGGKRNPKPVGRLTADASAAGPDSPSDVEV</sequence>
<keyword evidence="11" id="KW-1185">Reference proteome</keyword>
<evidence type="ECO:0000313" key="11">
    <source>
        <dbReference type="Proteomes" id="UP000230066"/>
    </source>
</evidence>
<feature type="compositionally biased region" description="Low complexity" evidence="6">
    <location>
        <begin position="603"/>
        <end position="613"/>
    </location>
</feature>
<gene>
    <name evidence="10" type="ORF">D915_005407</name>
</gene>
<feature type="compositionally biased region" description="Low complexity" evidence="6">
    <location>
        <begin position="632"/>
        <end position="647"/>
    </location>
</feature>
<dbReference type="AlphaFoldDB" id="A0A4E0S0Q6"/>
<dbReference type="GO" id="GO:0005794">
    <property type="term" value="C:Golgi apparatus"/>
    <property type="evidence" value="ECO:0007669"/>
    <property type="project" value="TreeGrafter"/>
</dbReference>
<feature type="domain" description="GOST seven transmembrane" evidence="9">
    <location>
        <begin position="316"/>
        <end position="560"/>
    </location>
</feature>
<dbReference type="Proteomes" id="UP000230066">
    <property type="component" value="Unassembled WGS sequence"/>
</dbReference>
<feature type="transmembrane region" description="Helical" evidence="7">
    <location>
        <begin position="351"/>
        <end position="374"/>
    </location>
</feature>
<evidence type="ECO:0000313" key="10">
    <source>
        <dbReference type="EMBL" id="THD23820.1"/>
    </source>
</evidence>
<dbReference type="Pfam" id="PF06814">
    <property type="entry name" value="GOST_TM"/>
    <property type="match status" value="1"/>
</dbReference>
<feature type="transmembrane region" description="Helical" evidence="7">
    <location>
        <begin position="530"/>
        <end position="551"/>
    </location>
</feature>
<comment type="caution">
    <text evidence="10">The sequence shown here is derived from an EMBL/GenBank/DDBJ whole genome shotgun (WGS) entry which is preliminary data.</text>
</comment>
<comment type="subcellular location">
    <subcellularLocation>
        <location evidence="1">Membrane</location>
        <topology evidence="1">Multi-pass membrane protein</topology>
    </subcellularLocation>
</comment>
<evidence type="ECO:0000256" key="8">
    <source>
        <dbReference type="SAM" id="SignalP"/>
    </source>
</evidence>
<name>A0A4E0S0Q6_FASHE</name>
<keyword evidence="3 8" id="KW-0732">Signal</keyword>
<dbReference type="GO" id="GO:0016020">
    <property type="term" value="C:membrane"/>
    <property type="evidence" value="ECO:0007669"/>
    <property type="project" value="UniProtKB-SubCell"/>
</dbReference>
<feature type="signal peptide" evidence="8">
    <location>
        <begin position="1"/>
        <end position="21"/>
    </location>
</feature>
<dbReference type="InterPro" id="IPR053937">
    <property type="entry name" value="GOST_TM"/>
</dbReference>
<dbReference type="PANTHER" id="PTHR21229:SF2">
    <property type="entry name" value="RE59932P"/>
    <property type="match status" value="1"/>
</dbReference>
<feature type="chain" id="PRO_5020042012" evidence="8">
    <location>
        <begin position="22"/>
        <end position="647"/>
    </location>
</feature>
<keyword evidence="2 7" id="KW-0812">Transmembrane</keyword>
<evidence type="ECO:0000256" key="2">
    <source>
        <dbReference type="ARBA" id="ARBA00022692"/>
    </source>
</evidence>
<evidence type="ECO:0000259" key="9">
    <source>
        <dbReference type="Pfam" id="PF06814"/>
    </source>
</evidence>
<evidence type="ECO:0000256" key="6">
    <source>
        <dbReference type="SAM" id="MobiDB-lite"/>
    </source>
</evidence>
<reference evidence="10" key="1">
    <citation type="submission" date="2019-03" db="EMBL/GenBank/DDBJ databases">
        <title>Improved annotation for the trematode Fasciola hepatica.</title>
        <authorList>
            <person name="Choi Y.-J."/>
            <person name="Martin J."/>
            <person name="Mitreva M."/>
        </authorList>
    </citation>
    <scope>NUCLEOTIDE SEQUENCE [LARGE SCALE GENOMIC DNA]</scope>
</reference>
<feature type="transmembrane region" description="Helical" evidence="7">
    <location>
        <begin position="319"/>
        <end position="339"/>
    </location>
</feature>
<dbReference type="PANTHER" id="PTHR21229">
    <property type="entry name" value="LUNG SEVEN TRANSMEMBRANE RECEPTOR"/>
    <property type="match status" value="1"/>
</dbReference>
<keyword evidence="4 7" id="KW-1133">Transmembrane helix</keyword>
<evidence type="ECO:0000256" key="1">
    <source>
        <dbReference type="ARBA" id="ARBA00004141"/>
    </source>
</evidence>
<evidence type="ECO:0000256" key="3">
    <source>
        <dbReference type="ARBA" id="ARBA00022729"/>
    </source>
</evidence>
<evidence type="ECO:0000256" key="7">
    <source>
        <dbReference type="SAM" id="Phobius"/>
    </source>
</evidence>
<feature type="transmembrane region" description="Helical" evidence="7">
    <location>
        <begin position="454"/>
        <end position="476"/>
    </location>
</feature>
<feature type="transmembrane region" description="Helical" evidence="7">
    <location>
        <begin position="424"/>
        <end position="442"/>
    </location>
</feature>
<proteinExistence type="predicted"/>
<accession>A0A4E0S0Q6</accession>
<feature type="region of interest" description="Disordered" evidence="6">
    <location>
        <begin position="590"/>
        <end position="647"/>
    </location>
</feature>
<dbReference type="EMBL" id="JXXN02001928">
    <property type="protein sequence ID" value="THD23820.1"/>
    <property type="molecule type" value="Genomic_DNA"/>
</dbReference>
<protein>
    <submittedName>
        <fullName evidence="10">Lung seven transmembrane receptor</fullName>
    </submittedName>
</protein>
<evidence type="ECO:0000256" key="4">
    <source>
        <dbReference type="ARBA" id="ARBA00022989"/>
    </source>
</evidence>
<organism evidence="10 11">
    <name type="scientific">Fasciola hepatica</name>
    <name type="common">Liver fluke</name>
    <dbReference type="NCBI Taxonomy" id="6192"/>
    <lineage>
        <taxon>Eukaryota</taxon>
        <taxon>Metazoa</taxon>
        <taxon>Spiralia</taxon>
        <taxon>Lophotrochozoa</taxon>
        <taxon>Platyhelminthes</taxon>
        <taxon>Trematoda</taxon>
        <taxon>Digenea</taxon>
        <taxon>Plagiorchiida</taxon>
        <taxon>Echinostomata</taxon>
        <taxon>Echinostomatoidea</taxon>
        <taxon>Fasciolidae</taxon>
        <taxon>Fasciola</taxon>
    </lineage>
</organism>
<keyword evidence="10" id="KW-0675">Receptor</keyword>
<feature type="transmembrane region" description="Helical" evidence="7">
    <location>
        <begin position="504"/>
        <end position="524"/>
    </location>
</feature>
<keyword evidence="5 7" id="KW-0472">Membrane</keyword>
<evidence type="ECO:0000256" key="5">
    <source>
        <dbReference type="ARBA" id="ARBA00023136"/>
    </source>
</evidence>